<dbReference type="AlphaFoldDB" id="A0A810N0C6"/>
<dbReference type="PIRSF" id="PIRSF000090">
    <property type="entry name" value="Beta-ETF"/>
    <property type="match status" value="1"/>
</dbReference>
<dbReference type="Proteomes" id="UP000680866">
    <property type="component" value="Chromosome"/>
</dbReference>
<evidence type="ECO:0000256" key="8">
    <source>
        <dbReference type="ARBA" id="ARBA00042002"/>
    </source>
</evidence>
<reference evidence="11" key="1">
    <citation type="submission" date="2020-08" db="EMBL/GenBank/DDBJ databases">
        <title>Whole genome shotgun sequence of Polymorphospora rubra NBRC 101157.</title>
        <authorList>
            <person name="Komaki H."/>
            <person name="Tamura T."/>
        </authorList>
    </citation>
    <scope>NUCLEOTIDE SEQUENCE</scope>
    <source>
        <strain evidence="11">NBRC 101157</strain>
    </source>
</reference>
<feature type="domain" description="Electron transfer flavoprotein alpha/beta-subunit N-terminal" evidence="10">
    <location>
        <begin position="23"/>
        <end position="217"/>
    </location>
</feature>
<sequence length="264" mass="27733">MNIVVLVKQVPDSGSERSLRTDDNTVDRESANNVINEMDEYAIEEALKIKEASGGDITILTMGPDKATDSIRKALSMSRGSVFIDRAVHVVDPALHGSCAVATSKVLAAALGTLNADLVLCGAESTDGRVQVLPHMLAERLGIAALTGARKLTIDGGTLTVERQTEEGYEVVTASTPAVVSVWDTINEPGYPSFKGIMAAKKKPVQTLSLADLGVAASEVGFDGATSTVVEHAKRPPRTGGTRVTNEGDGGVKLVEFLASEKFV</sequence>
<comment type="cofactor">
    <cofactor evidence="1">
        <name>FAD</name>
        <dbReference type="ChEBI" id="CHEBI:57692"/>
    </cofactor>
</comment>
<evidence type="ECO:0000256" key="3">
    <source>
        <dbReference type="ARBA" id="ARBA00011355"/>
    </source>
</evidence>
<dbReference type="PROSITE" id="PS01065">
    <property type="entry name" value="ETF_BETA"/>
    <property type="match status" value="1"/>
</dbReference>
<dbReference type="InterPro" id="IPR014729">
    <property type="entry name" value="Rossmann-like_a/b/a_fold"/>
</dbReference>
<dbReference type="InterPro" id="IPR033948">
    <property type="entry name" value="ETF_beta_N"/>
</dbReference>
<evidence type="ECO:0000313" key="12">
    <source>
        <dbReference type="Proteomes" id="UP000680866"/>
    </source>
</evidence>
<comment type="subunit">
    <text evidence="3">Heterodimer of an alpha and a beta subunit.</text>
</comment>
<gene>
    <name evidence="11" type="primary">fixA</name>
    <name evidence="11" type="ORF">Prubr_38730</name>
</gene>
<dbReference type="InterPro" id="IPR000049">
    <property type="entry name" value="ET-Flavoprotein_bsu_CS"/>
</dbReference>
<dbReference type="PANTHER" id="PTHR21294:SF8">
    <property type="entry name" value="ELECTRON TRANSFER FLAVOPROTEIN SUBUNIT BETA"/>
    <property type="match status" value="1"/>
</dbReference>
<keyword evidence="6" id="KW-0249">Electron transport</keyword>
<dbReference type="SUPFAM" id="SSF52402">
    <property type="entry name" value="Adenine nucleotide alpha hydrolases-like"/>
    <property type="match status" value="1"/>
</dbReference>
<dbReference type="CDD" id="cd01714">
    <property type="entry name" value="ETF_beta"/>
    <property type="match status" value="1"/>
</dbReference>
<evidence type="ECO:0000256" key="5">
    <source>
        <dbReference type="ARBA" id="ARBA00022448"/>
    </source>
</evidence>
<evidence type="ECO:0000256" key="6">
    <source>
        <dbReference type="ARBA" id="ARBA00022982"/>
    </source>
</evidence>
<dbReference type="InterPro" id="IPR014730">
    <property type="entry name" value="ETF_a/b_N"/>
</dbReference>
<comment type="function">
    <text evidence="7">The electron transfer flavoprotein serves as a specific electron acceptor for other dehydrogenases. It transfers the electrons to the main respiratory chain via ETF-ubiquinone oxidoreductase (ETF dehydrogenase).</text>
</comment>
<name>A0A810N0C6_9ACTN</name>
<dbReference type="RefSeq" id="WP_212827226.1">
    <property type="nucleotide sequence ID" value="NZ_AP023359.1"/>
</dbReference>
<evidence type="ECO:0000256" key="4">
    <source>
        <dbReference type="ARBA" id="ARBA00016797"/>
    </source>
</evidence>
<dbReference type="GO" id="GO:0005829">
    <property type="term" value="C:cytosol"/>
    <property type="evidence" value="ECO:0007669"/>
    <property type="project" value="TreeGrafter"/>
</dbReference>
<evidence type="ECO:0000256" key="2">
    <source>
        <dbReference type="ARBA" id="ARBA00007557"/>
    </source>
</evidence>
<organism evidence="11 12">
    <name type="scientific">Polymorphospora rubra</name>
    <dbReference type="NCBI Taxonomy" id="338584"/>
    <lineage>
        <taxon>Bacteria</taxon>
        <taxon>Bacillati</taxon>
        <taxon>Actinomycetota</taxon>
        <taxon>Actinomycetes</taxon>
        <taxon>Micromonosporales</taxon>
        <taxon>Micromonosporaceae</taxon>
        <taxon>Polymorphospora</taxon>
    </lineage>
</organism>
<dbReference type="Gene3D" id="3.40.50.620">
    <property type="entry name" value="HUPs"/>
    <property type="match status" value="1"/>
</dbReference>
<proteinExistence type="inferred from homology"/>
<dbReference type="KEGG" id="pry:Prubr_38730"/>
<dbReference type="Pfam" id="PF01012">
    <property type="entry name" value="ETF"/>
    <property type="match status" value="1"/>
</dbReference>
<evidence type="ECO:0000256" key="7">
    <source>
        <dbReference type="ARBA" id="ARBA00025649"/>
    </source>
</evidence>
<accession>A0A810N0C6</accession>
<evidence type="ECO:0000256" key="9">
    <source>
        <dbReference type="ARBA" id="ARBA00049933"/>
    </source>
</evidence>
<dbReference type="SMART" id="SM00893">
    <property type="entry name" value="ETF"/>
    <property type="match status" value="1"/>
</dbReference>
<dbReference type="InterPro" id="IPR012255">
    <property type="entry name" value="ETF_b"/>
</dbReference>
<keyword evidence="12" id="KW-1185">Reference proteome</keyword>
<comment type="similarity">
    <text evidence="2">Belongs to the ETF beta-subunit/FixA family.</text>
</comment>
<dbReference type="GO" id="GO:0009055">
    <property type="term" value="F:electron transfer activity"/>
    <property type="evidence" value="ECO:0007669"/>
    <property type="project" value="InterPro"/>
</dbReference>
<evidence type="ECO:0000256" key="1">
    <source>
        <dbReference type="ARBA" id="ARBA00001974"/>
    </source>
</evidence>
<protein>
    <recommendedName>
        <fullName evidence="4">Electron transfer flavoprotein subunit beta</fullName>
    </recommendedName>
    <alternativeName>
        <fullName evidence="8">Electron transfer flavoprotein small subunit</fullName>
    </alternativeName>
</protein>
<dbReference type="PANTHER" id="PTHR21294">
    <property type="entry name" value="ELECTRON TRANSFER FLAVOPROTEIN BETA-SUBUNIT"/>
    <property type="match status" value="1"/>
</dbReference>
<evidence type="ECO:0000259" key="10">
    <source>
        <dbReference type="SMART" id="SM00893"/>
    </source>
</evidence>
<dbReference type="EMBL" id="AP023359">
    <property type="protein sequence ID" value="BCJ66852.1"/>
    <property type="molecule type" value="Genomic_DNA"/>
</dbReference>
<comment type="cofactor">
    <cofactor evidence="9">
        <name>AMP</name>
        <dbReference type="ChEBI" id="CHEBI:456215"/>
    </cofactor>
</comment>
<evidence type="ECO:0000313" key="11">
    <source>
        <dbReference type="EMBL" id="BCJ66852.1"/>
    </source>
</evidence>
<keyword evidence="5" id="KW-0813">Transport</keyword>